<protein>
    <recommendedName>
        <fullName evidence="3">SLH domain-containing protein</fullName>
    </recommendedName>
</protein>
<comment type="caution">
    <text evidence="4">The sequence shown here is derived from an EMBL/GenBank/DDBJ whole genome shotgun (WGS) entry which is preliminary data.</text>
</comment>
<dbReference type="Gene3D" id="2.130.10.10">
    <property type="entry name" value="YVTN repeat-like/Quinoprotein amine dehydrogenase"/>
    <property type="match status" value="1"/>
</dbReference>
<dbReference type="SMART" id="SM00320">
    <property type="entry name" value="WD40"/>
    <property type="match status" value="3"/>
</dbReference>
<dbReference type="InterPro" id="IPR032179">
    <property type="entry name" value="Cry22Aa_Ig-like"/>
</dbReference>
<dbReference type="InterPro" id="IPR011042">
    <property type="entry name" value="6-blade_b-propeller_TolB-like"/>
</dbReference>
<gene>
    <name evidence="4" type="ORF">JOC58_000211</name>
</gene>
<dbReference type="PANTHER" id="PTHR43308">
    <property type="entry name" value="OUTER MEMBRANE PROTEIN ALPHA-RELATED"/>
    <property type="match status" value="1"/>
</dbReference>
<dbReference type="Proteomes" id="UP001185028">
    <property type="component" value="Unassembled WGS sequence"/>
</dbReference>
<feature type="signal peptide" evidence="2">
    <location>
        <begin position="1"/>
        <end position="25"/>
    </location>
</feature>
<dbReference type="InterPro" id="IPR013783">
    <property type="entry name" value="Ig-like_fold"/>
</dbReference>
<dbReference type="PROSITE" id="PS51272">
    <property type="entry name" value="SLH"/>
    <property type="match status" value="3"/>
</dbReference>
<dbReference type="Pfam" id="PF00395">
    <property type="entry name" value="SLH"/>
    <property type="match status" value="3"/>
</dbReference>
<accession>A0ABU1ISU7</accession>
<dbReference type="Pfam" id="PF02368">
    <property type="entry name" value="Big_2"/>
    <property type="match status" value="1"/>
</dbReference>
<feature type="domain" description="SLH" evidence="3">
    <location>
        <begin position="1122"/>
        <end position="1185"/>
    </location>
</feature>
<name>A0ABU1ISU7_9BACL</name>
<feature type="compositionally biased region" description="Low complexity" evidence="1">
    <location>
        <begin position="29"/>
        <end position="74"/>
    </location>
</feature>
<dbReference type="Gene3D" id="2.120.10.30">
    <property type="entry name" value="TolB, C-terminal domain"/>
    <property type="match status" value="1"/>
</dbReference>
<dbReference type="InterPro" id="IPR008964">
    <property type="entry name" value="Invasin/intimin_cell_adhesion"/>
</dbReference>
<evidence type="ECO:0000256" key="1">
    <source>
        <dbReference type="SAM" id="MobiDB-lite"/>
    </source>
</evidence>
<feature type="region of interest" description="Disordered" evidence="1">
    <location>
        <begin position="29"/>
        <end position="85"/>
    </location>
</feature>
<evidence type="ECO:0000313" key="4">
    <source>
        <dbReference type="EMBL" id="MDR6242327.1"/>
    </source>
</evidence>
<keyword evidence="2" id="KW-0732">Signal</keyword>
<feature type="domain" description="SLH" evidence="3">
    <location>
        <begin position="1186"/>
        <end position="1244"/>
    </location>
</feature>
<dbReference type="Pfam" id="PF16403">
    <property type="entry name" value="Bact_surface_Ig-like"/>
    <property type="match status" value="1"/>
</dbReference>
<dbReference type="InterPro" id="IPR003343">
    <property type="entry name" value="Big_2"/>
</dbReference>
<dbReference type="SUPFAM" id="SSF75011">
    <property type="entry name" value="3-carboxy-cis,cis-mucoante lactonizing enzyme"/>
    <property type="match status" value="1"/>
</dbReference>
<dbReference type="Gene3D" id="2.60.40.10">
    <property type="entry name" value="Immunoglobulins"/>
    <property type="match status" value="1"/>
</dbReference>
<dbReference type="PANTHER" id="PTHR43308:SF5">
    <property type="entry name" value="S-LAYER PROTEIN _ PEPTIDOGLYCAN ENDO-BETA-N-ACETYLGLUCOSAMINIDASE"/>
    <property type="match status" value="1"/>
</dbReference>
<dbReference type="InterPro" id="IPR015943">
    <property type="entry name" value="WD40/YVTN_repeat-like_dom_sf"/>
</dbReference>
<reference evidence="4 5" key="1">
    <citation type="submission" date="2023-07" db="EMBL/GenBank/DDBJ databases">
        <title>Genomic Encyclopedia of Type Strains, Phase IV (KMG-IV): sequencing the most valuable type-strain genomes for metagenomic binning, comparative biology and taxonomic classification.</title>
        <authorList>
            <person name="Goeker M."/>
        </authorList>
    </citation>
    <scope>NUCLEOTIDE SEQUENCE [LARGE SCALE GENOMIC DNA]</scope>
    <source>
        <strain evidence="4 5">DSM 22170</strain>
    </source>
</reference>
<sequence>MKKWMIWCLAIMIALPSAAATPVYADDNTASTTNSNTSSNTSSNESSSNNSTVSSDTYSTDNSSTSTTNTSTTTSGGGGTVTTTATTNKPVINLIGDRNVRMKIGTPFADPGTTVQDDVYNDLSATVTYTLNDQPVNSINTNATGTYVIHYNVTTSDNRVADEATRTVTIVNVGDYVNLSGIHVDNAYGMAYHGDYVYVAQRDKGLARVNLYSGKVEQIVSSNQSFMAVALDSAGNLFFTIDSDSTIYKLDHNELNNLPMSESNFNAKKSVYFSSNQYTFFYGLAIDGNDNIYFTDYSSKSIIKLPTNSLTPQVVISGFSVKFTSFTFDPLGNLYTSGRDGNVYRIDSSSLQSLPLTTNSLVNISNGQFSGGYGMFFTPDGTSYMGSSFGKNQQSTLTPVITLNGVSPITITQYDTFYDPGVTVTPNKYTGLQKNTTYTLNGASVPGIDTSVAGTYTIHYNASITSQYVAKEVTRSVIVKPGPTQVSDVQLNRPFGLAYYNGDVYYADYSYGLSRISTKTFKITRIIKSYDTNIVAVALNKNGDLFYVISGQSKIYKLDHSYLSDSENFPYYDEDLADYSKLYYQAPLDTSNNSFDMAIAGLAFDGNDRLYFTLQMDNEMQAISNIMRFSTDSATAPEVVATYPTRAYGLTISPLGNLYVNVGLNGLYKADASLLDNVPIAYTQFKLMSNVSMGYGVVFLPDRTGYTSSVQSTTNTLNKLSFLDSLAAKSVKLDKSTLTFTEGDAPALLTASILPDNATDTQLVWKSSNEQVATVQNGIVTPVGQGTASITVYVANQQDASDTATITVNAKPVIVDPVIVKDDKKKTDSSLTLGVDGGAGKTYVPSTASESRSTQFDGSVLRTITFDPNKMSGAINLLKSMKESTVRLNVPAIDNVTSNTDINLPLSVSNSISSNDMNLNINTSKIQLAIPTSSMLNVNQDINFKINVLDKYQDMLKEKVRASNMSIVKQIVGNADLSVVSNPIDIITNFQNKPVDVLIPLDTVKIPSLSVVKDLYVYVNHSDGSEEFIKPTLITDDSGNQVLQINTSKFSTFTVMQVSGTTTNAGTTPVTGTNPANTGGIVKPAYIEGYPDGTFRPNNSLTRAELASLLYRLQATSSNTGAVKSFKDVSSSFWANQAIQSMQSAGLMSGLPNGTFAPSKPITRAEMAIILSRWQGLSGQGGTTFATDINGHWAEREIKLVLTAGLMQGISPSSFQPNAPLTRAQAVTILNKILEKTAVLSARPTPWKDVPSSHWAYADIMEASNSYSLK</sequence>
<evidence type="ECO:0000313" key="5">
    <source>
        <dbReference type="Proteomes" id="UP001185028"/>
    </source>
</evidence>
<keyword evidence="5" id="KW-1185">Reference proteome</keyword>
<organism evidence="4 5">
    <name type="scientific">Paenibacillus hunanensis</name>
    <dbReference type="NCBI Taxonomy" id="539262"/>
    <lineage>
        <taxon>Bacteria</taxon>
        <taxon>Bacillati</taxon>
        <taxon>Bacillota</taxon>
        <taxon>Bacilli</taxon>
        <taxon>Bacillales</taxon>
        <taxon>Paenibacillaceae</taxon>
        <taxon>Paenibacillus</taxon>
    </lineage>
</organism>
<dbReference type="InterPro" id="IPR001680">
    <property type="entry name" value="WD40_rpt"/>
</dbReference>
<feature type="chain" id="PRO_5045763353" description="SLH domain-containing protein" evidence="2">
    <location>
        <begin position="26"/>
        <end position="1270"/>
    </location>
</feature>
<dbReference type="InterPro" id="IPR051465">
    <property type="entry name" value="Cell_Envelope_Struct_Comp"/>
</dbReference>
<evidence type="ECO:0000256" key="2">
    <source>
        <dbReference type="SAM" id="SignalP"/>
    </source>
</evidence>
<dbReference type="EMBL" id="JAVDQH010000001">
    <property type="protein sequence ID" value="MDR6242327.1"/>
    <property type="molecule type" value="Genomic_DNA"/>
</dbReference>
<evidence type="ECO:0000259" key="3">
    <source>
        <dbReference type="PROSITE" id="PS51272"/>
    </source>
</evidence>
<feature type="domain" description="SLH" evidence="3">
    <location>
        <begin position="1053"/>
        <end position="1121"/>
    </location>
</feature>
<dbReference type="SUPFAM" id="SSF101898">
    <property type="entry name" value="NHL repeat"/>
    <property type="match status" value="1"/>
</dbReference>
<proteinExistence type="predicted"/>
<dbReference type="InterPro" id="IPR001119">
    <property type="entry name" value="SLH_dom"/>
</dbReference>
<dbReference type="Gene3D" id="2.60.40.1080">
    <property type="match status" value="1"/>
</dbReference>
<dbReference type="SUPFAM" id="SSF49373">
    <property type="entry name" value="Invasin/intimin cell-adhesion fragments"/>
    <property type="match status" value="1"/>
</dbReference>
<dbReference type="RefSeq" id="WP_188774794.1">
    <property type="nucleotide sequence ID" value="NZ_BMMB01000003.1"/>
</dbReference>
<dbReference type="SMART" id="SM00635">
    <property type="entry name" value="BID_2"/>
    <property type="match status" value="1"/>
</dbReference>